<feature type="compositionally biased region" description="Basic residues" evidence="1">
    <location>
        <begin position="1"/>
        <end position="12"/>
    </location>
</feature>
<dbReference type="Gene3D" id="3.30.420.10">
    <property type="entry name" value="Ribonuclease H-like superfamily/Ribonuclease H"/>
    <property type="match status" value="1"/>
</dbReference>
<name>A0A0T6BCT2_9SCAR</name>
<feature type="region of interest" description="Disordered" evidence="1">
    <location>
        <begin position="1"/>
        <end position="20"/>
    </location>
</feature>
<sequence length="103" mass="12441">MHTSQHPRKQRVSRQNGGFPANIVQRKRIRFHRPEKLWRRFFGIRKAYLKKGRAHLVKKKILCHHNNSSAVVIEKLTQLRYEFMPYPPYFPNLDPCDIFRSLN</sequence>
<dbReference type="InterPro" id="IPR036397">
    <property type="entry name" value="RNaseH_sf"/>
</dbReference>
<proteinExistence type="predicted"/>
<reference evidence="2 3" key="1">
    <citation type="submission" date="2015-09" db="EMBL/GenBank/DDBJ databases">
        <title>Draft genome of the scarab beetle Oryctes borbonicus.</title>
        <authorList>
            <person name="Meyer J.M."/>
            <person name="Markov G.V."/>
            <person name="Baskaran P."/>
            <person name="Herrmann M."/>
            <person name="Sommer R.J."/>
            <person name="Roedelsperger C."/>
        </authorList>
    </citation>
    <scope>NUCLEOTIDE SEQUENCE [LARGE SCALE GENOMIC DNA]</scope>
    <source>
        <strain evidence="2">OB123</strain>
        <tissue evidence="2">Whole animal</tissue>
    </source>
</reference>
<evidence type="ECO:0000313" key="2">
    <source>
        <dbReference type="EMBL" id="KRT85105.1"/>
    </source>
</evidence>
<evidence type="ECO:0000313" key="3">
    <source>
        <dbReference type="Proteomes" id="UP000051574"/>
    </source>
</evidence>
<dbReference type="GO" id="GO:0003676">
    <property type="term" value="F:nucleic acid binding"/>
    <property type="evidence" value="ECO:0007669"/>
    <property type="project" value="InterPro"/>
</dbReference>
<evidence type="ECO:0000256" key="1">
    <source>
        <dbReference type="SAM" id="MobiDB-lite"/>
    </source>
</evidence>
<organism evidence="2 3">
    <name type="scientific">Oryctes borbonicus</name>
    <dbReference type="NCBI Taxonomy" id="1629725"/>
    <lineage>
        <taxon>Eukaryota</taxon>
        <taxon>Metazoa</taxon>
        <taxon>Ecdysozoa</taxon>
        <taxon>Arthropoda</taxon>
        <taxon>Hexapoda</taxon>
        <taxon>Insecta</taxon>
        <taxon>Pterygota</taxon>
        <taxon>Neoptera</taxon>
        <taxon>Endopterygota</taxon>
        <taxon>Coleoptera</taxon>
        <taxon>Polyphaga</taxon>
        <taxon>Scarabaeiformia</taxon>
        <taxon>Scarabaeidae</taxon>
        <taxon>Dynastinae</taxon>
        <taxon>Oryctes</taxon>
    </lineage>
</organism>
<dbReference type="OrthoDB" id="6118231at2759"/>
<dbReference type="EMBL" id="LJIG01001835">
    <property type="protein sequence ID" value="KRT85105.1"/>
    <property type="molecule type" value="Genomic_DNA"/>
</dbReference>
<comment type="caution">
    <text evidence="2">The sequence shown here is derived from an EMBL/GenBank/DDBJ whole genome shotgun (WGS) entry which is preliminary data.</text>
</comment>
<dbReference type="AlphaFoldDB" id="A0A0T6BCT2"/>
<dbReference type="Proteomes" id="UP000051574">
    <property type="component" value="Unassembled WGS sequence"/>
</dbReference>
<keyword evidence="3" id="KW-1185">Reference proteome</keyword>
<protein>
    <recommendedName>
        <fullName evidence="4">Tc1-like transposase DDE domain-containing protein</fullName>
    </recommendedName>
</protein>
<accession>A0A0T6BCT2</accession>
<gene>
    <name evidence="2" type="ORF">AMK59_376</name>
</gene>
<evidence type="ECO:0008006" key="4">
    <source>
        <dbReference type="Google" id="ProtNLM"/>
    </source>
</evidence>